<protein>
    <submittedName>
        <fullName evidence="1">Transposase DDE domain group 1</fullName>
    </submittedName>
</protein>
<dbReference type="AlphaFoldDB" id="A0A1I4L863"/>
<proteinExistence type="predicted"/>
<dbReference type="EMBL" id="FOUB01000006">
    <property type="protein sequence ID" value="SFL87101.1"/>
    <property type="molecule type" value="Genomic_DNA"/>
</dbReference>
<dbReference type="OrthoDB" id="7069064at2"/>
<evidence type="ECO:0000313" key="2">
    <source>
        <dbReference type="Proteomes" id="UP000183287"/>
    </source>
</evidence>
<dbReference type="Proteomes" id="UP000183287">
    <property type="component" value="Unassembled WGS sequence"/>
</dbReference>
<organism evidence="1 2">
    <name type="scientific">Nitrosomonas communis</name>
    <dbReference type="NCBI Taxonomy" id="44574"/>
    <lineage>
        <taxon>Bacteria</taxon>
        <taxon>Pseudomonadati</taxon>
        <taxon>Pseudomonadota</taxon>
        <taxon>Betaproteobacteria</taxon>
        <taxon>Nitrosomonadales</taxon>
        <taxon>Nitrosomonadaceae</taxon>
        <taxon>Nitrosomonas</taxon>
    </lineage>
</organism>
<sequence>MNRGRVDGENRIKELKYDFGEKSFNLKAFRTTEAALLTAMLTYNLMSLFRQIILRSDRISGKPDVQHTFKTLRYKFSAKAGYIIHKGRKK</sequence>
<dbReference type="RefSeq" id="WP_074903863.1">
    <property type="nucleotide sequence ID" value="NZ_FOUB01000006.1"/>
</dbReference>
<keyword evidence="2" id="KW-1185">Reference proteome</keyword>
<gene>
    <name evidence="1" type="ORF">SAMN05421863_100612</name>
</gene>
<reference evidence="2" key="1">
    <citation type="submission" date="2016-10" db="EMBL/GenBank/DDBJ databases">
        <authorList>
            <person name="Varghese N."/>
            <person name="Submissions S."/>
        </authorList>
    </citation>
    <scope>NUCLEOTIDE SEQUENCE [LARGE SCALE GENOMIC DNA]</scope>
    <source>
        <strain evidence="2">Nm44</strain>
    </source>
</reference>
<name>A0A1I4L863_9PROT</name>
<accession>A0A1I4L863</accession>
<evidence type="ECO:0000313" key="1">
    <source>
        <dbReference type="EMBL" id="SFL87101.1"/>
    </source>
</evidence>